<feature type="transmembrane region" description="Helical" evidence="2">
    <location>
        <begin position="389"/>
        <end position="410"/>
    </location>
</feature>
<keyword evidence="2" id="KW-0472">Membrane</keyword>
<feature type="repeat" description="TPR" evidence="1">
    <location>
        <begin position="736"/>
        <end position="769"/>
    </location>
</feature>
<sequence length="847" mass="96389">MTTDLVKNLRRWGFGFVFVASFAGYLWTLAPTVSFWDCGEFIATSYILGVPHPPGTPLQILIGRIFSMIPFSSEIAYRVNMISALSASLTVALLYLLIVKVIGMWRKSSRLPDVIMQHAAGMVGAFTLAFSFTFWDNAAEAEVYAPASAIMVTAAWLALIWQEKLGTNQSKKILLVIAYMLMLSTGIHLTPLLVFPGIFLFVVLVNWKELADVKLWLLGLFLAFIGLASYLYLMIRANHDPGINEVAPTTFRALMDVVQRKQYGPMQMLPRKTDIETHIGVIPAYIEQLKIYWKYFTWQFTKFPRSLAESGPAVGSAIRYFSALMTGVFTAVGAFGFWTHFKNNRKTFAIFALAFLFTSIGLVTYLNLKYLPSDPNPLHQPREVRERDYFFCASFVFYAFFIGMGSWGVMQWFSELKKSMRLQLAIIGALSFLLVASVPYFSNRHSHVNRRGNWIANNYGINMLASCRDGSVLFTNGDNDTFPLWFVQEVKRFKKWENRGEKGTMVANLSLLNTDWYIKQLRNRGVPISLTDWQIDNLRPLRLKNGEVLLVRDIAVRDIIATNSGIKLTVQQLFAPSEEFAKLVLDDYKPNKTIYFAVTVSQGNLKPYRDHLVMQGMVYELVPQIARDVIDTEKSRYNLFELYNYSSIFNKNVYKDDNTQKLISNYVAGFAALANAYESQGKLDQAAAALEMAEKFETPMGWRVTYHLGVLYERMGKLDRANEKFKKFTALKPNDPLAQAALGRIYQMERNYAEAEKAYAHATKINKNHPSGYGGLVSLYLEMGDTGKARDVIHNVFRDPKLTSRLIAFFSQNGDTAEAIFELDEWIKLHPNDEKAKEVRRSLIRGR</sequence>
<evidence type="ECO:0000313" key="3">
    <source>
        <dbReference type="EMBL" id="TET81494.1"/>
    </source>
</evidence>
<dbReference type="SUPFAM" id="SSF48452">
    <property type="entry name" value="TPR-like"/>
    <property type="match status" value="1"/>
</dbReference>
<dbReference type="SMART" id="SM00028">
    <property type="entry name" value="TPR"/>
    <property type="match status" value="4"/>
</dbReference>
<dbReference type="Pfam" id="PF13181">
    <property type="entry name" value="TPR_8"/>
    <property type="match status" value="1"/>
</dbReference>
<evidence type="ECO:0000256" key="1">
    <source>
        <dbReference type="PROSITE-ProRule" id="PRU00339"/>
    </source>
</evidence>
<protein>
    <submittedName>
        <fullName evidence="3">DUF2723 domain-containing protein</fullName>
    </submittedName>
</protein>
<keyword evidence="2" id="KW-1133">Transmembrane helix</keyword>
<dbReference type="AlphaFoldDB" id="A0A523XQE5"/>
<dbReference type="InterPro" id="IPR021280">
    <property type="entry name" value="TMEM260-like"/>
</dbReference>
<dbReference type="Pfam" id="PF11028">
    <property type="entry name" value="TMEM260-like"/>
    <property type="match status" value="1"/>
</dbReference>
<dbReference type="EMBL" id="SOIP01000233">
    <property type="protein sequence ID" value="TET81494.1"/>
    <property type="molecule type" value="Genomic_DNA"/>
</dbReference>
<name>A0A523XQE5_UNCT6</name>
<dbReference type="InterPro" id="IPR011990">
    <property type="entry name" value="TPR-like_helical_dom_sf"/>
</dbReference>
<dbReference type="Pfam" id="PF13432">
    <property type="entry name" value="TPR_16"/>
    <property type="match status" value="1"/>
</dbReference>
<feature type="transmembrane region" description="Helical" evidence="2">
    <location>
        <begin position="347"/>
        <end position="368"/>
    </location>
</feature>
<proteinExistence type="predicted"/>
<dbReference type="InterPro" id="IPR019734">
    <property type="entry name" value="TPR_rpt"/>
</dbReference>
<keyword evidence="2" id="KW-0812">Transmembrane</keyword>
<feature type="transmembrane region" description="Helical" evidence="2">
    <location>
        <begin position="173"/>
        <end position="203"/>
    </location>
</feature>
<evidence type="ECO:0000313" key="4">
    <source>
        <dbReference type="Proteomes" id="UP000315534"/>
    </source>
</evidence>
<feature type="transmembrane region" description="Helical" evidence="2">
    <location>
        <begin position="114"/>
        <end position="135"/>
    </location>
</feature>
<feature type="transmembrane region" description="Helical" evidence="2">
    <location>
        <begin position="141"/>
        <end position="161"/>
    </location>
</feature>
<feature type="repeat" description="TPR" evidence="1">
    <location>
        <begin position="702"/>
        <end position="735"/>
    </location>
</feature>
<evidence type="ECO:0000256" key="2">
    <source>
        <dbReference type="SAM" id="Phobius"/>
    </source>
</evidence>
<dbReference type="PROSITE" id="PS50005">
    <property type="entry name" value="TPR"/>
    <property type="match status" value="2"/>
</dbReference>
<comment type="caution">
    <text evidence="3">The sequence shown here is derived from an EMBL/GenBank/DDBJ whole genome shotgun (WGS) entry which is preliminary data.</text>
</comment>
<dbReference type="PANTHER" id="PTHR16214:SF3">
    <property type="entry name" value="TRANSMEMBRANE PROTEIN 260"/>
    <property type="match status" value="1"/>
</dbReference>
<feature type="transmembrane region" description="Helical" evidence="2">
    <location>
        <begin position="320"/>
        <end position="341"/>
    </location>
</feature>
<reference evidence="3 4" key="1">
    <citation type="submission" date="2019-03" db="EMBL/GenBank/DDBJ databases">
        <title>Metabolic potential of uncultured bacteria and archaea associated with petroleum seepage in deep-sea sediments.</title>
        <authorList>
            <person name="Dong X."/>
            <person name="Hubert C."/>
        </authorList>
    </citation>
    <scope>NUCLEOTIDE SEQUENCE [LARGE SCALE GENOMIC DNA]</scope>
    <source>
        <strain evidence="3">E29_bin36</strain>
    </source>
</reference>
<accession>A0A523XQE5</accession>
<dbReference type="InterPro" id="IPR052724">
    <property type="entry name" value="GT117_domain-containing"/>
</dbReference>
<feature type="transmembrane region" description="Helical" evidence="2">
    <location>
        <begin position="422"/>
        <end position="441"/>
    </location>
</feature>
<gene>
    <name evidence="3" type="ORF">E3J38_03825</name>
</gene>
<dbReference type="PANTHER" id="PTHR16214">
    <property type="entry name" value="TRANSMEMBRANE PROTEIN 260"/>
    <property type="match status" value="1"/>
</dbReference>
<feature type="transmembrane region" description="Helical" evidence="2">
    <location>
        <begin position="81"/>
        <end position="102"/>
    </location>
</feature>
<keyword evidence="1" id="KW-0802">TPR repeat</keyword>
<dbReference type="Gene3D" id="1.25.40.10">
    <property type="entry name" value="Tetratricopeptide repeat domain"/>
    <property type="match status" value="1"/>
</dbReference>
<feature type="transmembrane region" description="Helical" evidence="2">
    <location>
        <begin position="12"/>
        <end position="30"/>
    </location>
</feature>
<organism evidence="3 4">
    <name type="scientific">candidate division TA06 bacterium</name>
    <dbReference type="NCBI Taxonomy" id="2250710"/>
    <lineage>
        <taxon>Bacteria</taxon>
        <taxon>Bacteria division TA06</taxon>
    </lineage>
</organism>
<feature type="transmembrane region" description="Helical" evidence="2">
    <location>
        <begin position="215"/>
        <end position="233"/>
    </location>
</feature>
<dbReference type="Proteomes" id="UP000315534">
    <property type="component" value="Unassembled WGS sequence"/>
</dbReference>